<dbReference type="RefSeq" id="WP_004209260.1">
    <property type="nucleotide sequence ID" value="NZ_JH992904.1"/>
</dbReference>
<accession>K9D6N1</accession>
<name>K9D6N1_SPHYA</name>
<evidence type="ECO:0000313" key="1">
    <source>
        <dbReference type="EMBL" id="EKU74617.1"/>
    </source>
</evidence>
<protein>
    <submittedName>
        <fullName evidence="1">Uncharacterized protein</fullName>
    </submittedName>
</protein>
<dbReference type="HOGENOM" id="CLU_1659637_0_0_5"/>
<reference evidence="1 2" key="1">
    <citation type="submission" date="2012-09" db="EMBL/GenBank/DDBJ databases">
        <title>The Genome Sequence of Sphingobium yanoikuyae ATCC 51230.</title>
        <authorList>
            <consortium name="The Broad Institute Genome Sequencing Platform"/>
            <person name="Earl A."/>
            <person name="Ward D."/>
            <person name="Feldgarden M."/>
            <person name="Gevers D."/>
            <person name="Huys G."/>
            <person name="Walker B."/>
            <person name="Young S.K."/>
            <person name="Zeng Q."/>
            <person name="Gargeya S."/>
            <person name="Fitzgerald M."/>
            <person name="Haas B."/>
            <person name="Abouelleil A."/>
            <person name="Alvarado L."/>
            <person name="Arachchi H.M."/>
            <person name="Berlin A.M."/>
            <person name="Chapman S.B."/>
            <person name="Goldberg J."/>
            <person name="Griggs A."/>
            <person name="Gujja S."/>
            <person name="Hansen M."/>
            <person name="Howarth C."/>
            <person name="Imamovic A."/>
            <person name="Larimer J."/>
            <person name="McCowen C."/>
            <person name="Montmayeur A."/>
            <person name="Murphy C."/>
            <person name="Neiman D."/>
            <person name="Pearson M."/>
            <person name="Priest M."/>
            <person name="Roberts A."/>
            <person name="Saif S."/>
            <person name="Shea T."/>
            <person name="Sisk P."/>
            <person name="Sykes S."/>
            <person name="Wortman J."/>
            <person name="Nusbaum C."/>
            <person name="Birren B."/>
        </authorList>
    </citation>
    <scope>NUCLEOTIDE SEQUENCE [LARGE SCALE GENOMIC DNA]</scope>
    <source>
        <strain evidence="1 2">ATCC 51230</strain>
    </source>
</reference>
<dbReference type="Proteomes" id="UP000009887">
    <property type="component" value="Unassembled WGS sequence"/>
</dbReference>
<dbReference type="EMBL" id="AGZU01000008">
    <property type="protein sequence ID" value="EKU74617.1"/>
    <property type="molecule type" value="Genomic_DNA"/>
</dbReference>
<organism evidence="1 2">
    <name type="scientific">Sphingobium yanoikuyae ATCC 51230</name>
    <dbReference type="NCBI Taxonomy" id="883163"/>
    <lineage>
        <taxon>Bacteria</taxon>
        <taxon>Pseudomonadati</taxon>
        <taxon>Pseudomonadota</taxon>
        <taxon>Alphaproteobacteria</taxon>
        <taxon>Sphingomonadales</taxon>
        <taxon>Sphingomonadaceae</taxon>
        <taxon>Sphingobium</taxon>
    </lineage>
</organism>
<dbReference type="AlphaFoldDB" id="K9D6N1"/>
<dbReference type="PATRIC" id="fig|883163.3.peg.2192"/>
<gene>
    <name evidence="1" type="ORF">HMPREF9718_02145</name>
</gene>
<comment type="caution">
    <text evidence="1">The sequence shown here is derived from an EMBL/GenBank/DDBJ whole genome shotgun (WGS) entry which is preliminary data.</text>
</comment>
<keyword evidence="2" id="KW-1185">Reference proteome</keyword>
<evidence type="ECO:0000313" key="2">
    <source>
        <dbReference type="Proteomes" id="UP000009887"/>
    </source>
</evidence>
<proteinExistence type="predicted"/>
<sequence>MSDDHWDSMSVEFRLTNASVVAMFENCSAISEIGLSLTVQEGRLLTFYGLPDDDDGDDDATTLEYKCIITATGSNSEKVESREARINVDGTHDNGRRLTIKGHGWAGRDQDGLLELLFDEPPTMVVYDYPIEFEDGGDERVHKDNVVALNRPGGSRGGE</sequence>